<dbReference type="STRING" id="27349.A0A0L6UG66"/>
<organism evidence="1 2">
    <name type="scientific">Puccinia sorghi</name>
    <dbReference type="NCBI Taxonomy" id="27349"/>
    <lineage>
        <taxon>Eukaryota</taxon>
        <taxon>Fungi</taxon>
        <taxon>Dikarya</taxon>
        <taxon>Basidiomycota</taxon>
        <taxon>Pucciniomycotina</taxon>
        <taxon>Pucciniomycetes</taxon>
        <taxon>Pucciniales</taxon>
        <taxon>Pucciniaceae</taxon>
        <taxon>Puccinia</taxon>
    </lineage>
</organism>
<proteinExistence type="predicted"/>
<feature type="non-terminal residue" evidence="1">
    <location>
        <position position="1"/>
    </location>
</feature>
<dbReference type="OrthoDB" id="26523at2759"/>
<gene>
    <name evidence="1" type="ORF">VP01_6338g1</name>
</gene>
<evidence type="ECO:0000313" key="2">
    <source>
        <dbReference type="Proteomes" id="UP000037035"/>
    </source>
</evidence>
<dbReference type="InterPro" id="IPR036873">
    <property type="entry name" value="Rhodanese-like_dom_sf"/>
</dbReference>
<evidence type="ECO:0000313" key="1">
    <source>
        <dbReference type="EMBL" id="KNZ47518.1"/>
    </source>
</evidence>
<protein>
    <submittedName>
        <fullName evidence="1">Uncharacterized protein</fullName>
    </submittedName>
</protein>
<dbReference type="Gene3D" id="3.40.250.10">
    <property type="entry name" value="Rhodanese-like domain"/>
    <property type="match status" value="1"/>
</dbReference>
<comment type="caution">
    <text evidence="1">The sequence shown here is derived from an EMBL/GenBank/DDBJ whole genome shotgun (WGS) entry which is preliminary data.</text>
</comment>
<name>A0A0L6UG66_9BASI</name>
<dbReference type="Proteomes" id="UP000037035">
    <property type="component" value="Unassembled WGS sequence"/>
</dbReference>
<dbReference type="AlphaFoldDB" id="A0A0L6UG66"/>
<reference evidence="1 2" key="1">
    <citation type="submission" date="2015-08" db="EMBL/GenBank/DDBJ databases">
        <title>Next Generation Sequencing and Analysis of the Genome of Puccinia sorghi L Schw, the Causal Agent of Maize Common Rust.</title>
        <authorList>
            <person name="Rochi L."/>
            <person name="Burguener G."/>
            <person name="Darino M."/>
            <person name="Turjanski A."/>
            <person name="Kreff E."/>
            <person name="Dieguez M.J."/>
            <person name="Sacco F."/>
        </authorList>
    </citation>
    <scope>NUCLEOTIDE SEQUENCE [LARGE SCALE GENOMIC DNA]</scope>
    <source>
        <strain evidence="1 2">RO10H11247</strain>
    </source>
</reference>
<sequence length="111" mass="12133">SISDKIVVNCHFGFEYEGNHIRNTINIQDQMSVNKMLLQGKVFACGHIPANSNSPRGGRGGGGESLRIFMACVALTAGAWKFKEFYGCQEVPSNSDELCCSTKAAPIDIFW</sequence>
<keyword evidence="2" id="KW-1185">Reference proteome</keyword>
<accession>A0A0L6UG66</accession>
<dbReference type="VEuPathDB" id="FungiDB:VP01_6338g1"/>
<dbReference type="EMBL" id="LAVV01011650">
    <property type="protein sequence ID" value="KNZ47518.1"/>
    <property type="molecule type" value="Genomic_DNA"/>
</dbReference>